<protein>
    <submittedName>
        <fullName evidence="1">Uncharacterized protein</fullName>
    </submittedName>
</protein>
<dbReference type="Proteomes" id="UP000030377">
    <property type="component" value="Unassembled WGS sequence"/>
</dbReference>
<comment type="caution">
    <text evidence="1">The sequence shown here is derived from an EMBL/GenBank/DDBJ whole genome shotgun (WGS) entry which is preliminary data.</text>
</comment>
<dbReference type="AlphaFoldDB" id="A0A0A3YJ76"/>
<organism evidence="1 2">
    <name type="scientific">Bradyrhizobium japonicum</name>
    <dbReference type="NCBI Taxonomy" id="375"/>
    <lineage>
        <taxon>Bacteria</taxon>
        <taxon>Pseudomonadati</taxon>
        <taxon>Pseudomonadota</taxon>
        <taxon>Alphaproteobacteria</taxon>
        <taxon>Hyphomicrobiales</taxon>
        <taxon>Nitrobacteraceae</taxon>
        <taxon>Bradyrhizobium</taxon>
    </lineage>
</organism>
<sequence>MREPKSSQRKNIMHCNNVGSDLIERLRSSSIFSNEFGAPPMIGFQAKLERFESLAAECELLAKKSDGSNRGLYLRAGQHYRELADDLRALIASFDVAA</sequence>
<evidence type="ECO:0000313" key="1">
    <source>
        <dbReference type="EMBL" id="KGT73768.1"/>
    </source>
</evidence>
<name>A0A0A3YJ76_BRAJP</name>
<proteinExistence type="predicted"/>
<gene>
    <name evidence="1" type="ORF">MA20_41930</name>
</gene>
<dbReference type="EMBL" id="JRPN01000040">
    <property type="protein sequence ID" value="KGT73768.1"/>
    <property type="molecule type" value="Genomic_DNA"/>
</dbReference>
<reference evidence="1 2" key="1">
    <citation type="submission" date="2014-09" db="EMBL/GenBank/DDBJ databases">
        <title>Draft genome of Bradyrhizobium japonicum Is-34.</title>
        <authorList>
            <person name="Tsurumaru H."/>
            <person name="Yamakawa T."/>
            <person name="Hashimoto S."/>
            <person name="Okizaki K."/>
            <person name="Kanesaki Y."/>
            <person name="Yoshikawa H."/>
            <person name="Yajima S."/>
        </authorList>
    </citation>
    <scope>NUCLEOTIDE SEQUENCE [LARGE SCALE GENOMIC DNA]</scope>
    <source>
        <strain evidence="1 2">Is-34</strain>
    </source>
</reference>
<evidence type="ECO:0000313" key="2">
    <source>
        <dbReference type="Proteomes" id="UP000030377"/>
    </source>
</evidence>
<accession>A0A0A3YJ76</accession>